<keyword evidence="7" id="KW-1133">Transmembrane helix</keyword>
<dbReference type="CDD" id="cd00082">
    <property type="entry name" value="HisKA"/>
    <property type="match status" value="1"/>
</dbReference>
<feature type="transmembrane region" description="Helical" evidence="7">
    <location>
        <begin position="775"/>
        <end position="797"/>
    </location>
</feature>
<evidence type="ECO:0000313" key="11">
    <source>
        <dbReference type="EMBL" id="GAA4908738.1"/>
    </source>
</evidence>
<dbReference type="InterPro" id="IPR013783">
    <property type="entry name" value="Ig-like_fold"/>
</dbReference>
<dbReference type="Gene3D" id="3.30.565.10">
    <property type="entry name" value="Histidine kinase-like ATPase, C-terminal domain"/>
    <property type="match status" value="1"/>
</dbReference>
<dbReference type="InterPro" id="IPR001789">
    <property type="entry name" value="Sig_transdc_resp-reg_receiver"/>
</dbReference>
<dbReference type="SMART" id="SM00448">
    <property type="entry name" value="REC"/>
    <property type="match status" value="1"/>
</dbReference>
<dbReference type="PROSITE" id="PS01124">
    <property type="entry name" value="HTH_ARAC_FAMILY_2"/>
    <property type="match status" value="1"/>
</dbReference>
<evidence type="ECO:0000256" key="7">
    <source>
        <dbReference type="SAM" id="Phobius"/>
    </source>
</evidence>
<evidence type="ECO:0000259" key="9">
    <source>
        <dbReference type="PROSITE" id="PS50109"/>
    </source>
</evidence>
<dbReference type="EMBL" id="BAABJI010000001">
    <property type="protein sequence ID" value="GAA4908738.1"/>
    <property type="molecule type" value="Genomic_DNA"/>
</dbReference>
<dbReference type="InterPro" id="IPR011110">
    <property type="entry name" value="Reg_prop"/>
</dbReference>
<keyword evidence="12" id="KW-1185">Reference proteome</keyword>
<dbReference type="Pfam" id="PF00072">
    <property type="entry name" value="Response_reg"/>
    <property type="match status" value="1"/>
</dbReference>
<name>A0ABP9FNP5_9SPHI</name>
<dbReference type="InterPro" id="IPR004358">
    <property type="entry name" value="Sig_transdc_His_kin-like_C"/>
</dbReference>
<keyword evidence="4" id="KW-0805">Transcription regulation</keyword>
<dbReference type="Pfam" id="PF12833">
    <property type="entry name" value="HTH_18"/>
    <property type="match status" value="1"/>
</dbReference>
<evidence type="ECO:0000256" key="4">
    <source>
        <dbReference type="ARBA" id="ARBA00023015"/>
    </source>
</evidence>
<dbReference type="SUPFAM" id="SSF47384">
    <property type="entry name" value="Homodimeric domain of signal transducing histidine kinase"/>
    <property type="match status" value="1"/>
</dbReference>
<feature type="domain" description="HTH araC/xylS-type" evidence="8">
    <location>
        <begin position="1247"/>
        <end position="1346"/>
    </location>
</feature>
<dbReference type="Pfam" id="PF02518">
    <property type="entry name" value="HATPase_c"/>
    <property type="match status" value="1"/>
</dbReference>
<organism evidence="11 12">
    <name type="scientific">Mucilaginibacter defluvii</name>
    <dbReference type="NCBI Taxonomy" id="1196019"/>
    <lineage>
        <taxon>Bacteria</taxon>
        <taxon>Pseudomonadati</taxon>
        <taxon>Bacteroidota</taxon>
        <taxon>Sphingobacteriia</taxon>
        <taxon>Sphingobacteriales</taxon>
        <taxon>Sphingobacteriaceae</taxon>
        <taxon>Mucilaginibacter</taxon>
    </lineage>
</organism>
<dbReference type="InterPro" id="IPR005467">
    <property type="entry name" value="His_kinase_dom"/>
</dbReference>
<dbReference type="PROSITE" id="PS50110">
    <property type="entry name" value="RESPONSE_REGULATORY"/>
    <property type="match status" value="1"/>
</dbReference>
<accession>A0ABP9FNP5</accession>
<keyword evidence="3 6" id="KW-0597">Phosphoprotein</keyword>
<dbReference type="InterPro" id="IPR003661">
    <property type="entry name" value="HisK_dim/P_dom"/>
</dbReference>
<evidence type="ECO:0000259" key="8">
    <source>
        <dbReference type="PROSITE" id="PS01124"/>
    </source>
</evidence>
<dbReference type="Gene3D" id="1.10.10.60">
    <property type="entry name" value="Homeodomain-like"/>
    <property type="match status" value="1"/>
</dbReference>
<dbReference type="PANTHER" id="PTHR43547:SF2">
    <property type="entry name" value="HYBRID SIGNAL TRANSDUCTION HISTIDINE KINASE C"/>
    <property type="match status" value="1"/>
</dbReference>
<keyword evidence="7" id="KW-0472">Membrane</keyword>
<feature type="domain" description="Histidine kinase" evidence="9">
    <location>
        <begin position="833"/>
        <end position="1049"/>
    </location>
</feature>
<dbReference type="InterPro" id="IPR018060">
    <property type="entry name" value="HTH_AraC"/>
</dbReference>
<dbReference type="SUPFAM" id="SSF63829">
    <property type="entry name" value="Calcium-dependent phosphotriesterase"/>
    <property type="match status" value="3"/>
</dbReference>
<evidence type="ECO:0000256" key="2">
    <source>
        <dbReference type="ARBA" id="ARBA00012438"/>
    </source>
</evidence>
<dbReference type="SMART" id="SM00342">
    <property type="entry name" value="HTH_ARAC"/>
    <property type="match status" value="1"/>
</dbReference>
<dbReference type="Gene3D" id="2.130.10.10">
    <property type="entry name" value="YVTN repeat-like/Quinoprotein amine dehydrogenase"/>
    <property type="match status" value="3"/>
</dbReference>
<evidence type="ECO:0000256" key="1">
    <source>
        <dbReference type="ARBA" id="ARBA00000085"/>
    </source>
</evidence>
<dbReference type="Pfam" id="PF07495">
    <property type="entry name" value="Y_Y_Y"/>
    <property type="match status" value="1"/>
</dbReference>
<proteinExistence type="predicted"/>
<dbReference type="InterPro" id="IPR036097">
    <property type="entry name" value="HisK_dim/P_sf"/>
</dbReference>
<dbReference type="PRINTS" id="PR00344">
    <property type="entry name" value="BCTRLSENSOR"/>
</dbReference>
<dbReference type="InterPro" id="IPR011006">
    <property type="entry name" value="CheY-like_superfamily"/>
</dbReference>
<dbReference type="InterPro" id="IPR011123">
    <property type="entry name" value="Y_Y_Y"/>
</dbReference>
<dbReference type="Proteomes" id="UP001501436">
    <property type="component" value="Unassembled WGS sequence"/>
</dbReference>
<evidence type="ECO:0000313" key="12">
    <source>
        <dbReference type="Proteomes" id="UP001501436"/>
    </source>
</evidence>
<gene>
    <name evidence="11" type="ORF">GCM10023313_09630</name>
</gene>
<evidence type="ECO:0000256" key="5">
    <source>
        <dbReference type="ARBA" id="ARBA00023163"/>
    </source>
</evidence>
<dbReference type="SUPFAM" id="SSF46689">
    <property type="entry name" value="Homeodomain-like"/>
    <property type="match status" value="1"/>
</dbReference>
<dbReference type="Gene3D" id="3.40.50.2300">
    <property type="match status" value="1"/>
</dbReference>
<dbReference type="InterPro" id="IPR003594">
    <property type="entry name" value="HATPase_dom"/>
</dbReference>
<dbReference type="CDD" id="cd00075">
    <property type="entry name" value="HATPase"/>
    <property type="match status" value="1"/>
</dbReference>
<dbReference type="Pfam" id="PF00512">
    <property type="entry name" value="HisKA"/>
    <property type="match status" value="1"/>
</dbReference>
<dbReference type="InterPro" id="IPR036890">
    <property type="entry name" value="HATPase_C_sf"/>
</dbReference>
<evidence type="ECO:0000256" key="6">
    <source>
        <dbReference type="PROSITE-ProRule" id="PRU00169"/>
    </source>
</evidence>
<feature type="domain" description="Response regulatory" evidence="10">
    <location>
        <begin position="1100"/>
        <end position="1215"/>
    </location>
</feature>
<dbReference type="InterPro" id="IPR015943">
    <property type="entry name" value="WD40/YVTN_repeat-like_dom_sf"/>
</dbReference>
<dbReference type="EC" id="2.7.13.3" evidence="2"/>
<dbReference type="PANTHER" id="PTHR43547">
    <property type="entry name" value="TWO-COMPONENT HISTIDINE KINASE"/>
    <property type="match status" value="1"/>
</dbReference>
<sequence>MLLLFGVKASNAQVWRTASGGLKAPGSFAQKVYTTNDGLPSRSTTCAIRDKRGFMWVGTENGLCKFDGYTFKTYVTVPGNSNTITSNYINAIVEDRKGRLWVGTMDGLNLFDPLTEQFTRFYHNDKDGHSLSNNKVFSLLVDSRGTVWVGTDDGFNQYNTTENKFIVYQPDAGSATAMKGKSVNAIIEDGQGNLWLGNWSSGLNKFEIKTRRFTNYKQAYKPGAKNPNDVWAICADDKGKIWIGTYWNGLFRFDPETSQFKAYPCTAGRNSAVFSIMNTGQNTLMIGGTERYYWFNTEDGGWQMLPGTSNFSNGSTYADQDGILWICSNGGLTKIDYGQYKFNLFKLNIDNRVVKSILVAGTDMWVGTNNGLFKYGYQNGNSRSTVYTKANGALHSDDITKLYQDSKGSVWVLTENGFDRYDGQTNRFTHFEHHSAIGSLFNEDVFRDIIEVDPGQYWLATDAGLKIFDSNAGKFKHYYNQKNYKYSIDNNHLYSLLKDGDHTVWIGTYGGGLSRFDRRTGRFYSYTADNNTPGNISNNIVKTILPDGHGNLWVCTPDGLNKFNKQKGTFEVYSRRNGFASNVFNDITLDAGGNLWALTENGVSVLNPSKKTVRNFDEADGLFVNNVMYNAGGKGIYIAGSEGIIYFDPMRVPYNNRVPPVYFSDFQVFNKSIVPGDKSPLRENLNLAKEVKLNYQQSVFSVEFVALSFTHPEKNEYAYKLSGFDKKWNFVGKQRKATYTNLNPGTYTLWVKGSNNDGVWNNAGRKLTIIIMPPWYLTWWAYALYALAAVGVVYGYIRYRERQAHLEYEIRISHIENEKEKELSEKKLSFFTNISHEFRTPLTLIINPVKELLYRDDKNVDTTNLNVVYRNARRLLSLVDQLLLFRKADLKGDNLKIAQLNVVSLSKEVFLCFSHQARSKNIRFDFDTDIESAELFADREKLEIVLFNLLSNAIKFTPENGRVTLSIKNSADNVVIEIGDTGCGIPDSTGEKLYDRFYQEPGVNNALKGGFGIGLYIVRTFIEKHKGSITYQSKVNQGTTFTISLLKGRTHLNDCEIIEDTDTRSEFLKELIEDEVTANARVEAAEEMLYDEQLATDAKTLLIIDDNDDVREYLKQIFRLEYRIYEANNGETGLQKVKEYLPDLVISDVMMQGMSGIELCNVIKEDVAVSHIPIILLTASSSPEIKLKGIEGGADDYISKPFDKEILKARVAGILKSKNNLQKYFYNEVTLNSANLRISAEYKEFLDNCISVVNKHITDPDFNIQVLADEIGMSRSNLFKKIKSISGQSANSFIRFIRLRKAAELFINTDNTILETSYLVGINDPKYFREQFNKLFNMNPSQYIKKYRKNLSARLSVNPDLVKYR</sequence>
<dbReference type="SMART" id="SM00387">
    <property type="entry name" value="HATPase_c"/>
    <property type="match status" value="1"/>
</dbReference>
<protein>
    <recommendedName>
        <fullName evidence="2">histidine kinase</fullName>
        <ecNumber evidence="2">2.7.13.3</ecNumber>
    </recommendedName>
</protein>
<dbReference type="Pfam" id="PF07494">
    <property type="entry name" value="Reg_prop"/>
    <property type="match status" value="5"/>
</dbReference>
<keyword evidence="7" id="KW-0812">Transmembrane</keyword>
<dbReference type="InterPro" id="IPR009057">
    <property type="entry name" value="Homeodomain-like_sf"/>
</dbReference>
<dbReference type="PROSITE" id="PS50109">
    <property type="entry name" value="HIS_KIN"/>
    <property type="match status" value="1"/>
</dbReference>
<evidence type="ECO:0000259" key="10">
    <source>
        <dbReference type="PROSITE" id="PS50110"/>
    </source>
</evidence>
<comment type="catalytic activity">
    <reaction evidence="1">
        <text>ATP + protein L-histidine = ADP + protein N-phospho-L-histidine.</text>
        <dbReference type="EC" id="2.7.13.3"/>
    </reaction>
</comment>
<dbReference type="Gene3D" id="1.10.287.130">
    <property type="match status" value="1"/>
</dbReference>
<keyword evidence="5" id="KW-0804">Transcription</keyword>
<dbReference type="SUPFAM" id="SSF52172">
    <property type="entry name" value="CheY-like"/>
    <property type="match status" value="1"/>
</dbReference>
<evidence type="ECO:0000256" key="3">
    <source>
        <dbReference type="ARBA" id="ARBA00022553"/>
    </source>
</evidence>
<comment type="caution">
    <text evidence="11">The sequence shown here is derived from an EMBL/GenBank/DDBJ whole genome shotgun (WGS) entry which is preliminary data.</text>
</comment>
<reference evidence="12" key="1">
    <citation type="journal article" date="2019" name="Int. J. Syst. Evol. Microbiol.">
        <title>The Global Catalogue of Microorganisms (GCM) 10K type strain sequencing project: providing services to taxonomists for standard genome sequencing and annotation.</title>
        <authorList>
            <consortium name="The Broad Institute Genomics Platform"/>
            <consortium name="The Broad Institute Genome Sequencing Center for Infectious Disease"/>
            <person name="Wu L."/>
            <person name="Ma J."/>
        </authorList>
    </citation>
    <scope>NUCLEOTIDE SEQUENCE [LARGE SCALE GENOMIC DNA]</scope>
    <source>
        <strain evidence="12">JCM 18283</strain>
    </source>
</reference>
<feature type="modified residue" description="4-aspartylphosphate" evidence="6">
    <location>
        <position position="1148"/>
    </location>
</feature>
<dbReference type="SMART" id="SM00388">
    <property type="entry name" value="HisKA"/>
    <property type="match status" value="1"/>
</dbReference>
<dbReference type="Gene3D" id="2.60.40.10">
    <property type="entry name" value="Immunoglobulins"/>
    <property type="match status" value="1"/>
</dbReference>
<dbReference type="SUPFAM" id="SSF55874">
    <property type="entry name" value="ATPase domain of HSP90 chaperone/DNA topoisomerase II/histidine kinase"/>
    <property type="match status" value="1"/>
</dbReference>